<reference evidence="1 2" key="1">
    <citation type="journal article" date="2019" name="Syst. Appl. Microbiol.">
        <title>New species of pathogenic Pseudomonas isolated from citrus in Tunisia: Proposal of Pseudomonas kairouanensis sp. nov. and Pseudomonas nabeulensis sp. nov.</title>
        <authorList>
            <person name="Oueslati M."/>
            <person name="Mulet M."/>
            <person name="Gomila M."/>
            <person name="Berge O."/>
            <person name="Hajlaoui M.R."/>
            <person name="Lalucat J."/>
            <person name="Sadfi-Zouaoui N."/>
            <person name="Garcia-Valdes E."/>
        </authorList>
    </citation>
    <scope>NUCLEOTIDE SEQUENCE [LARGE SCALE GENOMIC DNA]</scope>
    <source>
        <strain evidence="1 2">KC12</strain>
    </source>
</reference>
<evidence type="ECO:0000313" key="1">
    <source>
        <dbReference type="EMBL" id="TFY85618.1"/>
    </source>
</evidence>
<comment type="caution">
    <text evidence="1">The sequence shown here is derived from an EMBL/GenBank/DDBJ whole genome shotgun (WGS) entry which is preliminary data.</text>
</comment>
<dbReference type="InterPro" id="IPR023138">
    <property type="entry name" value="NMB0513-like_sf"/>
</dbReference>
<proteinExistence type="predicted"/>
<name>A0A4Z0AI02_9PSED</name>
<dbReference type="AlphaFoldDB" id="A0A4Z0AI02"/>
<gene>
    <name evidence="1" type="ORF">DYL59_24895</name>
</gene>
<dbReference type="RefSeq" id="WP_135291570.1">
    <property type="nucleotide sequence ID" value="NZ_QUZU01000041.1"/>
</dbReference>
<dbReference type="EMBL" id="QUZU01000041">
    <property type="protein sequence ID" value="TFY85618.1"/>
    <property type="molecule type" value="Genomic_DNA"/>
</dbReference>
<protein>
    <recommendedName>
        <fullName evidence="3">DUF596 domain-containing protein</fullName>
    </recommendedName>
</protein>
<evidence type="ECO:0008006" key="3">
    <source>
        <dbReference type="Google" id="ProtNLM"/>
    </source>
</evidence>
<sequence>MMVVKFFDEVVRDSFGLWLSTLFSAIGSWNPELTFEQRKYAFFYMIEHLLVNGKIKFIKPGADCYISPNNPHPKLSIFNDEAHWDLGAKDIVFYLKECWPESARSESDGELTVYFYEVPGIIWVDEDGCFYAS</sequence>
<evidence type="ECO:0000313" key="2">
    <source>
        <dbReference type="Proteomes" id="UP000297391"/>
    </source>
</evidence>
<dbReference type="Proteomes" id="UP000297391">
    <property type="component" value="Unassembled WGS sequence"/>
</dbReference>
<dbReference type="OrthoDB" id="8944913at2"/>
<dbReference type="SUPFAM" id="SSF160472">
    <property type="entry name" value="NMB0513-like"/>
    <property type="match status" value="1"/>
</dbReference>
<dbReference type="Gene3D" id="1.10.3510.10">
    <property type="entry name" value="NMB0513-like"/>
    <property type="match status" value="1"/>
</dbReference>
<keyword evidence="2" id="KW-1185">Reference proteome</keyword>
<organism evidence="1 2">
    <name type="scientific">Pseudomonas kairouanensis</name>
    <dbReference type="NCBI Taxonomy" id="2293832"/>
    <lineage>
        <taxon>Bacteria</taxon>
        <taxon>Pseudomonadati</taxon>
        <taxon>Pseudomonadota</taxon>
        <taxon>Gammaproteobacteria</taxon>
        <taxon>Pseudomonadales</taxon>
        <taxon>Pseudomonadaceae</taxon>
        <taxon>Pseudomonas</taxon>
    </lineage>
</organism>
<accession>A0A4Z0AI02</accession>